<accession>A0A858SSH6</accession>
<evidence type="ECO:0000313" key="4">
    <source>
        <dbReference type="Proteomes" id="UP000503308"/>
    </source>
</evidence>
<sequence length="194" mass="20452">MIKWLWRVSGPAAIATATLGLAACDTGGLSASGDGVFAPGVDYRAEAEDGVEVGHRLLASGEYELAIKAFNRAAVDRGEIDGEILSGLGAANLGLGRLGQAETMMRRAIAKPDVQPSDLNNLGVVLMETGRTAEAAQYFQRAFALSNGEDIAIRDNLRLALAKSENSATQVAQKSTDFTLVRRSRSEFTIGPSP</sequence>
<dbReference type="RefSeq" id="WP_169639769.1">
    <property type="nucleotide sequence ID" value="NZ_CP048788.1"/>
</dbReference>
<feature type="repeat" description="TPR" evidence="1">
    <location>
        <begin position="116"/>
        <end position="149"/>
    </location>
</feature>
<dbReference type="AlphaFoldDB" id="A0A858SSH6"/>
<dbReference type="EMBL" id="CP048788">
    <property type="protein sequence ID" value="QJF50551.1"/>
    <property type="molecule type" value="Genomic_DNA"/>
</dbReference>
<name>A0A858SSH6_9RHOB</name>
<keyword evidence="2" id="KW-0732">Signal</keyword>
<proteinExistence type="predicted"/>
<dbReference type="InterPro" id="IPR019734">
    <property type="entry name" value="TPR_rpt"/>
</dbReference>
<gene>
    <name evidence="3" type="ORF">G3256_04955</name>
</gene>
<feature type="signal peptide" evidence="2">
    <location>
        <begin position="1"/>
        <end position="22"/>
    </location>
</feature>
<reference evidence="3 4" key="1">
    <citation type="submission" date="2020-02" db="EMBL/GenBank/DDBJ databases">
        <title>Genome sequence of Roseobacter ponti.</title>
        <authorList>
            <person name="Hollensteiner J."/>
            <person name="Schneider D."/>
            <person name="Poehlein A."/>
            <person name="Daniel R."/>
        </authorList>
    </citation>
    <scope>NUCLEOTIDE SEQUENCE [LARGE SCALE GENOMIC DNA]</scope>
    <source>
        <strain evidence="3 4">DSM 106830</strain>
    </source>
</reference>
<dbReference type="PROSITE" id="PS50005">
    <property type="entry name" value="TPR"/>
    <property type="match status" value="1"/>
</dbReference>
<dbReference type="KEGG" id="rpon:G3256_04955"/>
<protein>
    <submittedName>
        <fullName evidence="3">Tetratricopeptide repeat protein</fullName>
    </submittedName>
</protein>
<dbReference type="Proteomes" id="UP000503308">
    <property type="component" value="Chromosome"/>
</dbReference>
<organism evidence="3 4">
    <name type="scientific">Roseobacter ponti</name>
    <dbReference type="NCBI Taxonomy" id="1891787"/>
    <lineage>
        <taxon>Bacteria</taxon>
        <taxon>Pseudomonadati</taxon>
        <taxon>Pseudomonadota</taxon>
        <taxon>Alphaproteobacteria</taxon>
        <taxon>Rhodobacterales</taxon>
        <taxon>Roseobacteraceae</taxon>
        <taxon>Roseobacter</taxon>
    </lineage>
</organism>
<dbReference type="PROSITE" id="PS51257">
    <property type="entry name" value="PROKAR_LIPOPROTEIN"/>
    <property type="match status" value="1"/>
</dbReference>
<keyword evidence="4" id="KW-1185">Reference proteome</keyword>
<evidence type="ECO:0000256" key="1">
    <source>
        <dbReference type="PROSITE-ProRule" id="PRU00339"/>
    </source>
</evidence>
<evidence type="ECO:0000313" key="3">
    <source>
        <dbReference type="EMBL" id="QJF50551.1"/>
    </source>
</evidence>
<dbReference type="SUPFAM" id="SSF48452">
    <property type="entry name" value="TPR-like"/>
    <property type="match status" value="1"/>
</dbReference>
<evidence type="ECO:0000256" key="2">
    <source>
        <dbReference type="SAM" id="SignalP"/>
    </source>
</evidence>
<keyword evidence="1" id="KW-0802">TPR repeat</keyword>
<dbReference type="Pfam" id="PF13432">
    <property type="entry name" value="TPR_16"/>
    <property type="match status" value="1"/>
</dbReference>
<dbReference type="Gene3D" id="1.25.40.10">
    <property type="entry name" value="Tetratricopeptide repeat domain"/>
    <property type="match status" value="1"/>
</dbReference>
<dbReference type="InterPro" id="IPR011990">
    <property type="entry name" value="TPR-like_helical_dom_sf"/>
</dbReference>
<feature type="chain" id="PRO_5032541855" evidence="2">
    <location>
        <begin position="23"/>
        <end position="194"/>
    </location>
</feature>